<reference evidence="1" key="2">
    <citation type="journal article" date="2021" name="Microbiome">
        <title>Successional dynamics and alternative stable states in a saline activated sludge microbial community over 9 years.</title>
        <authorList>
            <person name="Wang Y."/>
            <person name="Ye J."/>
            <person name="Ju F."/>
            <person name="Liu L."/>
            <person name="Boyd J.A."/>
            <person name="Deng Y."/>
            <person name="Parks D.H."/>
            <person name="Jiang X."/>
            <person name="Yin X."/>
            <person name="Woodcroft B.J."/>
            <person name="Tyson G.W."/>
            <person name="Hugenholtz P."/>
            <person name="Polz M.F."/>
            <person name="Zhang T."/>
        </authorList>
    </citation>
    <scope>NUCLEOTIDE SEQUENCE</scope>
    <source>
        <strain evidence="1">HKST-UBA09</strain>
    </source>
</reference>
<evidence type="ECO:0000313" key="2">
    <source>
        <dbReference type="Proteomes" id="UP000714915"/>
    </source>
</evidence>
<name>A0A955RLS1_9BACT</name>
<protein>
    <submittedName>
        <fullName evidence="1">Uncharacterized protein</fullName>
    </submittedName>
</protein>
<proteinExistence type="predicted"/>
<dbReference type="AlphaFoldDB" id="A0A955RLS1"/>
<sequence>CALSYVLDIPEFNGIYSSKMCVQANCPAIHRENCSFSNEKNTPAPELIKDAIAKMGIYRDAFIDTENRKIIIDGSISHAQAIYLTQRLNYPIMGNTGIDSENEWGGPVIGRQDLHLPFNTEIDYEL</sequence>
<comment type="caution">
    <text evidence="1">The sequence shown here is derived from an EMBL/GenBank/DDBJ whole genome shotgun (WGS) entry which is preliminary data.</text>
</comment>
<evidence type="ECO:0000313" key="1">
    <source>
        <dbReference type="EMBL" id="MCA9387384.1"/>
    </source>
</evidence>
<dbReference type="Proteomes" id="UP000714915">
    <property type="component" value="Unassembled WGS sequence"/>
</dbReference>
<accession>A0A955RLS1</accession>
<organism evidence="1 2">
    <name type="scientific">Candidatus Dojkabacteria bacterium</name>
    <dbReference type="NCBI Taxonomy" id="2099670"/>
    <lineage>
        <taxon>Bacteria</taxon>
        <taxon>Candidatus Dojkabacteria</taxon>
    </lineage>
</organism>
<feature type="non-terminal residue" evidence="1">
    <location>
        <position position="1"/>
    </location>
</feature>
<dbReference type="EMBL" id="JAGQLF010000108">
    <property type="protein sequence ID" value="MCA9387384.1"/>
    <property type="molecule type" value="Genomic_DNA"/>
</dbReference>
<gene>
    <name evidence="1" type="ORF">KC669_05115</name>
</gene>
<reference evidence="1" key="1">
    <citation type="submission" date="2020-04" db="EMBL/GenBank/DDBJ databases">
        <authorList>
            <person name="Zhang T."/>
        </authorList>
    </citation>
    <scope>NUCLEOTIDE SEQUENCE</scope>
    <source>
        <strain evidence="1">HKST-UBA09</strain>
    </source>
</reference>